<evidence type="ECO:0000256" key="8">
    <source>
        <dbReference type="ARBA" id="ARBA00023136"/>
    </source>
</evidence>
<feature type="transmembrane region" description="Helical" evidence="10">
    <location>
        <begin position="477"/>
        <end position="506"/>
    </location>
</feature>
<comment type="similarity">
    <text evidence="2 9">Belongs to the sodium:solute symporter (SSF) (TC 2.A.21) family.</text>
</comment>
<gene>
    <name evidence="11" type="primary">actP_3</name>
    <name evidence="11" type="ORF">HG66A1_35780</name>
</gene>
<feature type="transmembrane region" description="Helical" evidence="10">
    <location>
        <begin position="397"/>
        <end position="420"/>
    </location>
</feature>
<dbReference type="GO" id="GO:0006847">
    <property type="term" value="P:plasma membrane acetate transport"/>
    <property type="evidence" value="ECO:0007669"/>
    <property type="project" value="TreeGrafter"/>
</dbReference>
<dbReference type="GO" id="GO:0015293">
    <property type="term" value="F:symporter activity"/>
    <property type="evidence" value="ECO:0007669"/>
    <property type="project" value="UniProtKB-KW"/>
</dbReference>
<feature type="transmembrane region" description="Helical" evidence="10">
    <location>
        <begin position="551"/>
        <end position="575"/>
    </location>
</feature>
<dbReference type="GO" id="GO:0015123">
    <property type="term" value="F:acetate transmembrane transporter activity"/>
    <property type="evidence" value="ECO:0007669"/>
    <property type="project" value="TreeGrafter"/>
</dbReference>
<feature type="transmembrane region" description="Helical" evidence="10">
    <location>
        <begin position="6"/>
        <end position="27"/>
    </location>
</feature>
<evidence type="ECO:0000256" key="4">
    <source>
        <dbReference type="ARBA" id="ARBA00022475"/>
    </source>
</evidence>
<feature type="transmembrane region" description="Helical" evidence="10">
    <location>
        <begin position="47"/>
        <end position="72"/>
    </location>
</feature>
<dbReference type="Proteomes" id="UP000320421">
    <property type="component" value="Chromosome"/>
</dbReference>
<dbReference type="InterPro" id="IPR001734">
    <property type="entry name" value="Na/solute_symporter"/>
</dbReference>
<feature type="transmembrane region" description="Helical" evidence="10">
    <location>
        <begin position="432"/>
        <end position="457"/>
    </location>
</feature>
<evidence type="ECO:0000313" key="12">
    <source>
        <dbReference type="Proteomes" id="UP000320421"/>
    </source>
</evidence>
<sequence length="651" mass="70090">MLYEPSLMAVLIFGVIVAITLGLSFWLGAKAKSAKGYFAASGGIHWFINGVAFAGDYLSAASFLGICGMIAFYGYDGFLYSIGYLAGWIVALFVIAEPLKRMGRFTFADALDSRFQSRGIKLAAAISTLAVSIFYLIPQMVGAGALITPLLGFPHYVGVLLVGTIVIIIVVTAGMVSTTYVQFLKGSLLVIFSTLLTVLILQRGFSTDPVNNGKSTHQFQILGPAASDDIELWNNELGLTEQDSLTPLNEGPWKDKGYLQLTRADKTSYWKLTQNAEQQYFLSETQYKEKTADGKIIINGLPQGTGEGETDFYPVGRISKLPDDKKETGPLGLTEFFSTLSKSEVILWGSDTVKLKDGADLTIYFPKPTSGEKVLSPGNHPKFAGIRGSDLKGKLNFLSLMLALFCGTASLPHILIRYYTVKDQASARKSTIVGIGSIGYFYILTLFMGLGAMTSGAMDVTNSNMAAPLLAKSISDWLFAIISAIAFTTVLGTVSGLIIASSGAVVHDLMSSFMKIEMNDFAKVRIAKIASVVVGLIAIILGILFKEFNVNYLVGWAFSVAASANLPALVMLLFWPKTTKQGITVAIFVGMISSLAWILLSADSYKGIYGLKPEDAIVPFSQPGLVTIPLGFLTLILVSLLTQPKKEEAAS</sequence>
<evidence type="ECO:0000256" key="9">
    <source>
        <dbReference type="RuleBase" id="RU362091"/>
    </source>
</evidence>
<evidence type="ECO:0000256" key="3">
    <source>
        <dbReference type="ARBA" id="ARBA00022448"/>
    </source>
</evidence>
<feature type="transmembrane region" description="Helical" evidence="10">
    <location>
        <begin position="620"/>
        <end position="641"/>
    </location>
</feature>
<proteinExistence type="inferred from homology"/>
<dbReference type="PANTHER" id="PTHR48086">
    <property type="entry name" value="SODIUM/PROLINE SYMPORTER-RELATED"/>
    <property type="match status" value="1"/>
</dbReference>
<dbReference type="CDD" id="cd11480">
    <property type="entry name" value="SLC5sbd_u4"/>
    <property type="match status" value="1"/>
</dbReference>
<keyword evidence="8 10" id="KW-0472">Membrane</keyword>
<keyword evidence="12" id="KW-1185">Reference proteome</keyword>
<feature type="transmembrane region" description="Helical" evidence="10">
    <location>
        <begin position="153"/>
        <end position="176"/>
    </location>
</feature>
<dbReference type="InterPro" id="IPR050277">
    <property type="entry name" value="Sodium:Solute_Symporter"/>
</dbReference>
<dbReference type="AlphaFoldDB" id="A0A517PQX1"/>
<dbReference type="PANTHER" id="PTHR48086:SF6">
    <property type="entry name" value="CATION_ACETATE SYMPORTER ACTP"/>
    <property type="match status" value="1"/>
</dbReference>
<comment type="subcellular location">
    <subcellularLocation>
        <location evidence="1">Cell membrane</location>
        <topology evidence="1">Multi-pass membrane protein</topology>
    </subcellularLocation>
</comment>
<dbReference type="PROSITE" id="PS50283">
    <property type="entry name" value="NA_SOLUT_SYMP_3"/>
    <property type="match status" value="1"/>
</dbReference>
<protein>
    <submittedName>
        <fullName evidence="11">Cation/acetate symporter ActP</fullName>
    </submittedName>
</protein>
<dbReference type="InterPro" id="IPR038377">
    <property type="entry name" value="Na/Glc_symporter_sf"/>
</dbReference>
<evidence type="ECO:0000256" key="6">
    <source>
        <dbReference type="ARBA" id="ARBA00022847"/>
    </source>
</evidence>
<dbReference type="OrthoDB" id="9814523at2"/>
<organism evidence="11 12">
    <name type="scientific">Gimesia chilikensis</name>
    <dbReference type="NCBI Taxonomy" id="2605989"/>
    <lineage>
        <taxon>Bacteria</taxon>
        <taxon>Pseudomonadati</taxon>
        <taxon>Planctomycetota</taxon>
        <taxon>Planctomycetia</taxon>
        <taxon>Planctomycetales</taxon>
        <taxon>Planctomycetaceae</taxon>
        <taxon>Gimesia</taxon>
    </lineage>
</organism>
<keyword evidence="3" id="KW-0813">Transport</keyword>
<evidence type="ECO:0000313" key="11">
    <source>
        <dbReference type="EMBL" id="QDT21775.1"/>
    </source>
</evidence>
<evidence type="ECO:0000256" key="2">
    <source>
        <dbReference type="ARBA" id="ARBA00006434"/>
    </source>
</evidence>
<dbReference type="Pfam" id="PF00474">
    <property type="entry name" value="SSF"/>
    <property type="match status" value="2"/>
</dbReference>
<dbReference type="RefSeq" id="WP_145186614.1">
    <property type="nucleotide sequence ID" value="NZ_CP036266.1"/>
</dbReference>
<evidence type="ECO:0000256" key="5">
    <source>
        <dbReference type="ARBA" id="ARBA00022692"/>
    </source>
</evidence>
<reference evidence="11 12" key="1">
    <citation type="submission" date="2019-02" db="EMBL/GenBank/DDBJ databases">
        <title>Deep-cultivation of Planctomycetes and their phenomic and genomic characterization uncovers novel biology.</title>
        <authorList>
            <person name="Wiegand S."/>
            <person name="Jogler M."/>
            <person name="Boedeker C."/>
            <person name="Pinto D."/>
            <person name="Vollmers J."/>
            <person name="Rivas-Marin E."/>
            <person name="Kohn T."/>
            <person name="Peeters S.H."/>
            <person name="Heuer A."/>
            <person name="Rast P."/>
            <person name="Oberbeckmann S."/>
            <person name="Bunk B."/>
            <person name="Jeske O."/>
            <person name="Meyerdierks A."/>
            <person name="Storesund J.E."/>
            <person name="Kallscheuer N."/>
            <person name="Luecker S."/>
            <person name="Lage O.M."/>
            <person name="Pohl T."/>
            <person name="Merkel B.J."/>
            <person name="Hornburger P."/>
            <person name="Mueller R.-W."/>
            <person name="Bruemmer F."/>
            <person name="Labrenz M."/>
            <person name="Spormann A.M."/>
            <person name="Op den Camp H."/>
            <person name="Overmann J."/>
            <person name="Amann R."/>
            <person name="Jetten M.S.M."/>
            <person name="Mascher T."/>
            <person name="Medema M.H."/>
            <person name="Devos D.P."/>
            <person name="Kaster A.-K."/>
            <person name="Ovreas L."/>
            <person name="Rohde M."/>
            <person name="Galperin M.Y."/>
            <person name="Jogler C."/>
        </authorList>
    </citation>
    <scope>NUCLEOTIDE SEQUENCE [LARGE SCALE GENOMIC DNA]</scope>
    <source>
        <strain evidence="11 12">HG66A1</strain>
    </source>
</reference>
<feature type="transmembrane region" description="Helical" evidence="10">
    <location>
        <begin position="120"/>
        <end position="141"/>
    </location>
</feature>
<evidence type="ECO:0000256" key="1">
    <source>
        <dbReference type="ARBA" id="ARBA00004651"/>
    </source>
</evidence>
<feature type="transmembrane region" description="Helical" evidence="10">
    <location>
        <begin position="188"/>
        <end position="205"/>
    </location>
</feature>
<accession>A0A517PQX1</accession>
<feature type="transmembrane region" description="Helical" evidence="10">
    <location>
        <begin position="526"/>
        <end position="545"/>
    </location>
</feature>
<keyword evidence="4" id="KW-1003">Cell membrane</keyword>
<feature type="transmembrane region" description="Helical" evidence="10">
    <location>
        <begin position="582"/>
        <end position="600"/>
    </location>
</feature>
<dbReference type="Gene3D" id="1.20.1730.10">
    <property type="entry name" value="Sodium/glucose cotransporter"/>
    <property type="match status" value="2"/>
</dbReference>
<evidence type="ECO:0000256" key="7">
    <source>
        <dbReference type="ARBA" id="ARBA00022989"/>
    </source>
</evidence>
<name>A0A517PQX1_9PLAN</name>
<feature type="transmembrane region" description="Helical" evidence="10">
    <location>
        <begin position="78"/>
        <end position="99"/>
    </location>
</feature>
<dbReference type="GO" id="GO:0005886">
    <property type="term" value="C:plasma membrane"/>
    <property type="evidence" value="ECO:0007669"/>
    <property type="project" value="UniProtKB-SubCell"/>
</dbReference>
<keyword evidence="7 10" id="KW-1133">Transmembrane helix</keyword>
<keyword evidence="6" id="KW-0769">Symport</keyword>
<dbReference type="EMBL" id="CP036266">
    <property type="protein sequence ID" value="QDT21775.1"/>
    <property type="molecule type" value="Genomic_DNA"/>
</dbReference>
<evidence type="ECO:0000256" key="10">
    <source>
        <dbReference type="SAM" id="Phobius"/>
    </source>
</evidence>
<keyword evidence="5 10" id="KW-0812">Transmembrane</keyword>